<dbReference type="EMBL" id="CP034438">
    <property type="protein sequence ID" value="AZN29676.1"/>
    <property type="molecule type" value="Genomic_DNA"/>
</dbReference>
<evidence type="ECO:0000313" key="3">
    <source>
        <dbReference type="Proteomes" id="UP000270021"/>
    </source>
</evidence>
<dbReference type="Pfam" id="PF11222">
    <property type="entry name" value="DUF3017"/>
    <property type="match status" value="1"/>
</dbReference>
<proteinExistence type="predicted"/>
<sequence>MGENRVPAPALLTALFFWVVAIVVLGFIAGPVSSIRALGATMVGLAAARLVLPTGAVPDVRGRAWDAATLTILGLALLGLAEWGNATNVA</sequence>
<organism evidence="2 3">
    <name type="scientific">Flaviflexus salsibiostraticola</name>
    <dbReference type="NCBI Taxonomy" id="1282737"/>
    <lineage>
        <taxon>Bacteria</taxon>
        <taxon>Bacillati</taxon>
        <taxon>Actinomycetota</taxon>
        <taxon>Actinomycetes</taxon>
        <taxon>Actinomycetales</taxon>
        <taxon>Actinomycetaceae</taxon>
        <taxon>Flaviflexus</taxon>
    </lineage>
</organism>
<keyword evidence="1" id="KW-0472">Membrane</keyword>
<dbReference type="AlphaFoldDB" id="A0A3S8Z8L7"/>
<dbReference type="KEGG" id="fsl:EJO69_04665"/>
<reference evidence="2 3" key="1">
    <citation type="submission" date="2018-12" db="EMBL/GenBank/DDBJ databases">
        <title>Complete genome sequence of Flaviflexus salsibiostraticola KCTC 33148.</title>
        <authorList>
            <person name="Bae J.-W."/>
        </authorList>
    </citation>
    <scope>NUCLEOTIDE SEQUENCE [LARGE SCALE GENOMIC DNA]</scope>
    <source>
        <strain evidence="2 3">KCTC 33148</strain>
    </source>
</reference>
<keyword evidence="3" id="KW-1185">Reference proteome</keyword>
<dbReference type="OrthoDB" id="3268058at2"/>
<dbReference type="RefSeq" id="WP_126039759.1">
    <property type="nucleotide sequence ID" value="NZ_CP034438.1"/>
</dbReference>
<evidence type="ECO:0000313" key="2">
    <source>
        <dbReference type="EMBL" id="AZN29676.1"/>
    </source>
</evidence>
<keyword evidence="1" id="KW-0812">Transmembrane</keyword>
<dbReference type="Proteomes" id="UP000270021">
    <property type="component" value="Chromosome"/>
</dbReference>
<keyword evidence="1" id="KW-1133">Transmembrane helix</keyword>
<dbReference type="InterPro" id="IPR021385">
    <property type="entry name" value="DUF3017"/>
</dbReference>
<accession>A0A3S8Z8L7</accession>
<protein>
    <submittedName>
        <fullName evidence="2">DUF3017 domain-containing protein</fullName>
    </submittedName>
</protein>
<feature type="transmembrane region" description="Helical" evidence="1">
    <location>
        <begin position="12"/>
        <end position="29"/>
    </location>
</feature>
<evidence type="ECO:0000256" key="1">
    <source>
        <dbReference type="SAM" id="Phobius"/>
    </source>
</evidence>
<gene>
    <name evidence="2" type="ORF">EJO69_04665</name>
</gene>
<name>A0A3S8Z8L7_9ACTO</name>